<proteinExistence type="predicted"/>
<organism evidence="1 2">
    <name type="scientific">Corynebacterium lipophilum</name>
    <dbReference type="NCBI Taxonomy" id="2804918"/>
    <lineage>
        <taxon>Bacteria</taxon>
        <taxon>Bacillati</taxon>
        <taxon>Actinomycetota</taxon>
        <taxon>Actinomycetes</taxon>
        <taxon>Mycobacteriales</taxon>
        <taxon>Corynebacteriaceae</taxon>
        <taxon>Corynebacterium</taxon>
    </lineage>
</organism>
<comment type="caution">
    <text evidence="1">The sequence shown here is derived from an EMBL/GenBank/DDBJ whole genome shotgun (WGS) entry which is preliminary data.</text>
</comment>
<protein>
    <submittedName>
        <fullName evidence="1">Uncharacterized protein</fullName>
    </submittedName>
</protein>
<sequence length="147" mass="15704">MAFTLVQGIVCTMSVLGQIKKWFGAGAAPALAEYPTEYERVELPVLKVTTAALSPGSDERLVVVTSTPAALAELQRIDGPLQMICPGARTVTWVPVKKPAVPVLDPNAGWVIPLTAEARQEIASLPATEGELELQTMHLAFILESVQ</sequence>
<dbReference type="Proteomes" id="UP001205920">
    <property type="component" value="Unassembled WGS sequence"/>
</dbReference>
<gene>
    <name evidence="1" type="ORF">JMN37_04130</name>
</gene>
<dbReference type="RefSeq" id="WP_070479302.1">
    <property type="nucleotide sequence ID" value="NZ_JAEUWV010000003.1"/>
</dbReference>
<name>A0AAW5HRR4_9CORY</name>
<dbReference type="EMBL" id="JAEUWV010000003">
    <property type="protein sequence ID" value="MCO6394174.1"/>
    <property type="molecule type" value="Genomic_DNA"/>
</dbReference>
<evidence type="ECO:0000313" key="1">
    <source>
        <dbReference type="EMBL" id="MCO6394174.1"/>
    </source>
</evidence>
<keyword evidence="2" id="KW-1185">Reference proteome</keyword>
<evidence type="ECO:0000313" key="2">
    <source>
        <dbReference type="Proteomes" id="UP001205920"/>
    </source>
</evidence>
<accession>A0AAW5HRR4</accession>
<reference evidence="1 2" key="1">
    <citation type="submission" date="2021-01" db="EMBL/GenBank/DDBJ databases">
        <title>Identification and Characterization of Corynebacterium sp.</title>
        <authorList>
            <person name="Luo Q."/>
            <person name="Qu P."/>
            <person name="Chen Q."/>
        </authorList>
    </citation>
    <scope>NUCLEOTIDE SEQUENCE [LARGE SCALE GENOMIC DNA]</scope>
    <source>
        <strain evidence="1 2">MC-18</strain>
    </source>
</reference>
<dbReference type="AlphaFoldDB" id="A0AAW5HRR4"/>